<dbReference type="RefSeq" id="WP_150062495.1">
    <property type="nucleotide sequence ID" value="NZ_JACHII010000021.1"/>
</dbReference>
<dbReference type="GO" id="GO:0003676">
    <property type="term" value="F:nucleic acid binding"/>
    <property type="evidence" value="ECO:0007669"/>
    <property type="project" value="InterPro"/>
</dbReference>
<keyword evidence="2" id="KW-1185">Reference proteome</keyword>
<proteinExistence type="predicted"/>
<reference evidence="1 2" key="1">
    <citation type="submission" date="2019-09" db="EMBL/GenBank/DDBJ databases">
        <title>Genome sequence of Roseospira marina, one of the more divergent members of the non-sulfur purple photosynthetic bacterial family, the Rhodospirillaceae.</title>
        <authorList>
            <person name="Meyer T."/>
            <person name="Kyndt J."/>
        </authorList>
    </citation>
    <scope>NUCLEOTIDE SEQUENCE [LARGE SCALE GENOMIC DNA]</scope>
    <source>
        <strain evidence="1 2">DSM 15113</strain>
    </source>
</reference>
<dbReference type="InterPro" id="IPR036397">
    <property type="entry name" value="RNaseH_sf"/>
</dbReference>
<accession>A0A5M6ICH1</accession>
<dbReference type="Gene3D" id="3.30.420.10">
    <property type="entry name" value="Ribonuclease H-like superfamily/Ribonuclease H"/>
    <property type="match status" value="1"/>
</dbReference>
<gene>
    <name evidence="1" type="ORF">F1188_11130</name>
</gene>
<name>A0A5M6ICH1_9PROT</name>
<dbReference type="AlphaFoldDB" id="A0A5M6ICH1"/>
<evidence type="ECO:0000313" key="2">
    <source>
        <dbReference type="Proteomes" id="UP000324065"/>
    </source>
</evidence>
<dbReference type="EMBL" id="VWPJ01000009">
    <property type="protein sequence ID" value="KAA5605445.1"/>
    <property type="molecule type" value="Genomic_DNA"/>
</dbReference>
<evidence type="ECO:0000313" key="1">
    <source>
        <dbReference type="EMBL" id="KAA5605445.1"/>
    </source>
</evidence>
<dbReference type="Proteomes" id="UP000324065">
    <property type="component" value="Unassembled WGS sequence"/>
</dbReference>
<protein>
    <submittedName>
        <fullName evidence="1">Uncharacterized protein</fullName>
    </submittedName>
</protein>
<comment type="caution">
    <text evidence="1">The sequence shown here is derived from an EMBL/GenBank/DDBJ whole genome shotgun (WGS) entry which is preliminary data.</text>
</comment>
<organism evidence="1 2">
    <name type="scientific">Roseospira marina</name>
    <dbReference type="NCBI Taxonomy" id="140057"/>
    <lineage>
        <taxon>Bacteria</taxon>
        <taxon>Pseudomonadati</taxon>
        <taxon>Pseudomonadota</taxon>
        <taxon>Alphaproteobacteria</taxon>
        <taxon>Rhodospirillales</taxon>
        <taxon>Rhodospirillaceae</taxon>
        <taxon>Roseospira</taxon>
    </lineage>
</organism>
<sequence length="194" mass="20929">MTVLLALDIATHCGFARGSIAGHRATTPIEAASGVRAAQPEGGTRAFRGPLGEAMARFADWLWRTTEGVDLLAYECPILPRTTTIDTIRRLDGLAGIAAMVAHKRGLPEPLTPQPAEIKRHWAGSGRAEKTDMVKACRDRGWTCVDDNHADALALWDFTVAQIAAGLWRPKSIFRPATVGAKIDAPRVRRKGAA</sequence>
<dbReference type="InterPro" id="IPR012337">
    <property type="entry name" value="RNaseH-like_sf"/>
</dbReference>
<dbReference type="OrthoDB" id="7304852at2"/>
<dbReference type="SUPFAM" id="SSF53098">
    <property type="entry name" value="Ribonuclease H-like"/>
    <property type="match status" value="1"/>
</dbReference>